<name>A0ABN2MAX3_9ACTN</name>
<dbReference type="InterPro" id="IPR026367">
    <property type="entry name" value="FxsC_C"/>
</dbReference>
<dbReference type="NCBIfam" id="TIGR04276">
    <property type="entry name" value="FxsC_Cterm"/>
    <property type="match status" value="1"/>
</dbReference>
<dbReference type="Proteomes" id="UP001500218">
    <property type="component" value="Unassembled WGS sequence"/>
</dbReference>
<proteinExistence type="predicted"/>
<accession>A0ABN2MAX3</accession>
<dbReference type="RefSeq" id="WP_344135252.1">
    <property type="nucleotide sequence ID" value="NZ_BAAALT010000150.1"/>
</dbReference>
<comment type="caution">
    <text evidence="3">The sequence shown here is derived from an EMBL/GenBank/DDBJ whole genome shotgun (WGS) entry which is preliminary data.</text>
</comment>
<gene>
    <name evidence="3" type="ORF">GCM10009682_43220</name>
</gene>
<dbReference type="Pfam" id="PF13676">
    <property type="entry name" value="TIR_2"/>
    <property type="match status" value="1"/>
</dbReference>
<evidence type="ECO:0000313" key="4">
    <source>
        <dbReference type="Proteomes" id="UP001500218"/>
    </source>
</evidence>
<organism evidence="3 4">
    <name type="scientific">Luedemannella flava</name>
    <dbReference type="NCBI Taxonomy" id="349316"/>
    <lineage>
        <taxon>Bacteria</taxon>
        <taxon>Bacillati</taxon>
        <taxon>Actinomycetota</taxon>
        <taxon>Actinomycetes</taxon>
        <taxon>Micromonosporales</taxon>
        <taxon>Micromonosporaceae</taxon>
        <taxon>Luedemannella</taxon>
    </lineage>
</organism>
<dbReference type="SUPFAM" id="SSF52200">
    <property type="entry name" value="Toll/Interleukin receptor TIR domain"/>
    <property type="match status" value="1"/>
</dbReference>
<dbReference type="InterPro" id="IPR035897">
    <property type="entry name" value="Toll_tir_struct_dom_sf"/>
</dbReference>
<dbReference type="InterPro" id="IPR047603">
    <property type="entry name" value="FxsC_N"/>
</dbReference>
<dbReference type="EMBL" id="BAAALT010000150">
    <property type="protein sequence ID" value="GAA1817771.1"/>
    <property type="molecule type" value="Genomic_DNA"/>
</dbReference>
<dbReference type="InterPro" id="IPR000157">
    <property type="entry name" value="TIR_dom"/>
</dbReference>
<dbReference type="NCBIfam" id="NF040588">
    <property type="entry name" value="FxsC_Nterm"/>
    <property type="match status" value="1"/>
</dbReference>
<feature type="region of interest" description="Disordered" evidence="1">
    <location>
        <begin position="394"/>
        <end position="424"/>
    </location>
</feature>
<protein>
    <recommendedName>
        <fullName evidence="2">TIR domain-containing protein</fullName>
    </recommendedName>
</protein>
<keyword evidence="4" id="KW-1185">Reference proteome</keyword>
<evidence type="ECO:0000259" key="2">
    <source>
        <dbReference type="Pfam" id="PF13676"/>
    </source>
</evidence>
<dbReference type="Gene3D" id="3.40.50.10140">
    <property type="entry name" value="Toll/interleukin-1 receptor homology (TIR) domain"/>
    <property type="match status" value="1"/>
</dbReference>
<reference evidence="3 4" key="1">
    <citation type="journal article" date="2019" name="Int. J. Syst. Evol. Microbiol.">
        <title>The Global Catalogue of Microorganisms (GCM) 10K type strain sequencing project: providing services to taxonomists for standard genome sequencing and annotation.</title>
        <authorList>
            <consortium name="The Broad Institute Genomics Platform"/>
            <consortium name="The Broad Institute Genome Sequencing Center for Infectious Disease"/>
            <person name="Wu L."/>
            <person name="Ma J."/>
        </authorList>
    </citation>
    <scope>NUCLEOTIDE SEQUENCE [LARGE SCALE GENOMIC DNA]</scope>
    <source>
        <strain evidence="3 4">JCM 13250</strain>
    </source>
</reference>
<sequence length="424" mass="48048">MLYFFLSHAREDDPRSVIRFFNDLSSEVRNLAGADPHDTVGFLDEQSLYVGQRWQLALADALASCKCFVAMTSPRYFRRDYCGREWGAFSDRLAAYERQWKRPAPALLPVRWIPMAVPHPLAEDIQLHSAGTAASYLKYGLRHMLDLQRFHDDYQEFVFDLAQRIVNVAAEYDLPPPRRPIRLEEVADAFTITSTTDAPPPGRRPVSAVGPARLSTRAVVHFVIVAGTRESMSAVRRKLEYYGDTAVDWAPFRPDVDETLAEFASRVAEDRMFDSEVTDISRLGECLELAKRRNDLVVLLVDAWSPALAEHQQALLDYDNHDGNTSAVLVPFNSSDDETRADATELQVRLASVLPRHIERRDRVMLRPHIPTPELFSTDLEEILEVAQNRVFRTGTVNPQVPDRPSRSRPILEGPTTPLDGEQP</sequence>
<evidence type="ECO:0000313" key="3">
    <source>
        <dbReference type="EMBL" id="GAA1817771.1"/>
    </source>
</evidence>
<evidence type="ECO:0000256" key="1">
    <source>
        <dbReference type="SAM" id="MobiDB-lite"/>
    </source>
</evidence>
<feature type="domain" description="TIR" evidence="2">
    <location>
        <begin position="4"/>
        <end position="113"/>
    </location>
</feature>